<comment type="caution">
    <text evidence="1">The sequence shown here is derived from an EMBL/GenBank/DDBJ whole genome shotgun (WGS) entry which is preliminary data.</text>
</comment>
<gene>
    <name evidence="1" type="ORF">MHA01_12290</name>
</gene>
<dbReference type="RefSeq" id="WP_094908402.1">
    <property type="nucleotide sequence ID" value="NZ_BJUN01000005.1"/>
</dbReference>
<evidence type="ECO:0000313" key="2">
    <source>
        <dbReference type="Proteomes" id="UP000321051"/>
    </source>
</evidence>
<dbReference type="STRING" id="1371.GCA_900166605_02721"/>
<protein>
    <submittedName>
        <fullName evidence="1">Uncharacterized protein</fullName>
    </submittedName>
</protein>
<name>A0A510Y4S1_MARHA</name>
<keyword evidence="2" id="KW-1185">Reference proteome</keyword>
<dbReference type="AlphaFoldDB" id="A0A510Y4S1"/>
<organism evidence="1 2">
    <name type="scientific">Marinococcus halophilus</name>
    <dbReference type="NCBI Taxonomy" id="1371"/>
    <lineage>
        <taxon>Bacteria</taxon>
        <taxon>Bacillati</taxon>
        <taxon>Bacillota</taxon>
        <taxon>Bacilli</taxon>
        <taxon>Bacillales</taxon>
        <taxon>Bacillaceae</taxon>
        <taxon>Marinococcus</taxon>
    </lineage>
</organism>
<dbReference type="EMBL" id="BJUN01000005">
    <property type="protein sequence ID" value="GEK58324.1"/>
    <property type="molecule type" value="Genomic_DNA"/>
</dbReference>
<dbReference type="OrthoDB" id="2969565at2"/>
<accession>A0A510Y4S1</accession>
<reference evidence="1 2" key="1">
    <citation type="submission" date="2019-07" db="EMBL/GenBank/DDBJ databases">
        <title>Whole genome shotgun sequence of Marinococcus halophilus NBRC 102359.</title>
        <authorList>
            <person name="Hosoyama A."/>
            <person name="Uohara A."/>
            <person name="Ohji S."/>
            <person name="Ichikawa N."/>
        </authorList>
    </citation>
    <scope>NUCLEOTIDE SEQUENCE [LARGE SCALE GENOMIC DNA]</scope>
    <source>
        <strain evidence="1 2">NBRC 102359</strain>
    </source>
</reference>
<evidence type="ECO:0000313" key="1">
    <source>
        <dbReference type="EMBL" id="GEK58324.1"/>
    </source>
</evidence>
<dbReference type="Proteomes" id="UP000321051">
    <property type="component" value="Unassembled WGS sequence"/>
</dbReference>
<proteinExistence type="predicted"/>
<sequence length="79" mass="9263">MSNFAYIKRGKTNEILIGAYKEIVNACYGEDIYSFDTEEELFHSIQTYRQKEYIITRLSELPIIDAMWKKAGDARCETE</sequence>